<dbReference type="InterPro" id="IPR051796">
    <property type="entry name" value="ISF_SsuE-like"/>
</dbReference>
<dbReference type="RefSeq" id="WP_132015800.1">
    <property type="nucleotide sequence ID" value="NZ_SLUN01000026.1"/>
</dbReference>
<evidence type="ECO:0000313" key="4">
    <source>
        <dbReference type="EMBL" id="TCL62315.1"/>
    </source>
</evidence>
<reference evidence="4 5" key="1">
    <citation type="submission" date="2019-03" db="EMBL/GenBank/DDBJ databases">
        <title>Genomic Encyclopedia of Type Strains, Phase IV (KMG-IV): sequencing the most valuable type-strain genomes for metagenomic binning, comparative biology and taxonomic classification.</title>
        <authorList>
            <person name="Goeker M."/>
        </authorList>
    </citation>
    <scope>NUCLEOTIDE SEQUENCE [LARGE SCALE GENOMIC DNA]</scope>
    <source>
        <strain evidence="4 5">LX-B</strain>
    </source>
</reference>
<accession>A0A4R1R9G0</accession>
<protein>
    <submittedName>
        <fullName evidence="4">Multimeric flavodoxin WrbA</fullName>
    </submittedName>
</protein>
<name>A0A4R1R9G0_HYDET</name>
<evidence type="ECO:0000259" key="3">
    <source>
        <dbReference type="Pfam" id="PF03358"/>
    </source>
</evidence>
<dbReference type="OrthoDB" id="3789967at2"/>
<dbReference type="PANTHER" id="PTHR43278:SF2">
    <property type="entry name" value="IRON-SULFUR FLAVOPROTEIN"/>
    <property type="match status" value="1"/>
</dbReference>
<dbReference type="SUPFAM" id="SSF52218">
    <property type="entry name" value="Flavoproteins"/>
    <property type="match status" value="1"/>
</dbReference>
<dbReference type="AlphaFoldDB" id="A0A4R1R9G0"/>
<organism evidence="4 5">
    <name type="scientific">Hydrogenispora ethanolica</name>
    <dbReference type="NCBI Taxonomy" id="1082276"/>
    <lineage>
        <taxon>Bacteria</taxon>
        <taxon>Bacillati</taxon>
        <taxon>Bacillota</taxon>
        <taxon>Hydrogenispora</taxon>
    </lineage>
</organism>
<dbReference type="InterPro" id="IPR005025">
    <property type="entry name" value="FMN_Rdtase-like_dom"/>
</dbReference>
<keyword evidence="5" id="KW-1185">Reference proteome</keyword>
<evidence type="ECO:0000313" key="5">
    <source>
        <dbReference type="Proteomes" id="UP000295008"/>
    </source>
</evidence>
<gene>
    <name evidence="4" type="ORF">EDC14_102659</name>
</gene>
<dbReference type="InterPro" id="IPR029039">
    <property type="entry name" value="Flavoprotein-like_sf"/>
</dbReference>
<keyword evidence="2" id="KW-0288">FMN</keyword>
<dbReference type="GO" id="GO:0016491">
    <property type="term" value="F:oxidoreductase activity"/>
    <property type="evidence" value="ECO:0007669"/>
    <property type="project" value="InterPro"/>
</dbReference>
<comment type="caution">
    <text evidence="4">The sequence shown here is derived from an EMBL/GenBank/DDBJ whole genome shotgun (WGS) entry which is preliminary data.</text>
</comment>
<keyword evidence="1" id="KW-0285">Flavoprotein</keyword>
<feature type="domain" description="NADPH-dependent FMN reductase-like" evidence="3">
    <location>
        <begin position="1"/>
        <end position="147"/>
    </location>
</feature>
<evidence type="ECO:0000256" key="1">
    <source>
        <dbReference type="ARBA" id="ARBA00022630"/>
    </source>
</evidence>
<dbReference type="Gene3D" id="3.40.50.360">
    <property type="match status" value="1"/>
</dbReference>
<proteinExistence type="predicted"/>
<dbReference type="Pfam" id="PF03358">
    <property type="entry name" value="FMN_red"/>
    <property type="match status" value="1"/>
</dbReference>
<dbReference type="PANTHER" id="PTHR43278">
    <property type="entry name" value="NAD(P)H-DEPENDENT FMN-CONTAINING OXIDOREDUCTASE YWQN-RELATED"/>
    <property type="match status" value="1"/>
</dbReference>
<sequence length="258" mass="29278">MKVLAVVGTTRKRGDNYHVIREIEASLRRMGGVEVEYLFLSEFELGFCLGCCACIFKGEEHCPKRALTRQIEGKMLEADGVILAAPVYGHQVPALLKNFIDHFCYFFHRPRFFDKVAVIVATTGGSGLQETVGYMKFTAIGWGFTVAGSLGVVSRLFQENGAYREDKLNEINGLAARMVRLIESGRRPAPSLFELMFFRGIRYKAKMNPCDRRYWEERGWLTGQYFVKTPIHPVKLLLAGLAEKTMGLTERVKMGKYR</sequence>
<dbReference type="EMBL" id="SLUN01000026">
    <property type="protein sequence ID" value="TCL62315.1"/>
    <property type="molecule type" value="Genomic_DNA"/>
</dbReference>
<dbReference type="Proteomes" id="UP000295008">
    <property type="component" value="Unassembled WGS sequence"/>
</dbReference>
<evidence type="ECO:0000256" key="2">
    <source>
        <dbReference type="ARBA" id="ARBA00022643"/>
    </source>
</evidence>